<evidence type="ECO:0008006" key="5">
    <source>
        <dbReference type="Google" id="ProtNLM"/>
    </source>
</evidence>
<dbReference type="EMBL" id="MHKZ01000028">
    <property type="protein sequence ID" value="OGZ00082.1"/>
    <property type="molecule type" value="Genomic_DNA"/>
</dbReference>
<comment type="caution">
    <text evidence="3">The sequence shown here is derived from an EMBL/GenBank/DDBJ whole genome shotgun (WGS) entry which is preliminary data.</text>
</comment>
<evidence type="ECO:0000259" key="1">
    <source>
        <dbReference type="Pfam" id="PF00534"/>
    </source>
</evidence>
<organism evidence="3 4">
    <name type="scientific">Candidatus Liptonbacteria bacterium RIFCSPLOWO2_01_FULL_45_15</name>
    <dbReference type="NCBI Taxonomy" id="1798649"/>
    <lineage>
        <taxon>Bacteria</taxon>
        <taxon>Candidatus Liptoniibacteriota</taxon>
    </lineage>
</organism>
<dbReference type="Proteomes" id="UP000176287">
    <property type="component" value="Unassembled WGS sequence"/>
</dbReference>
<dbReference type="InterPro" id="IPR050194">
    <property type="entry name" value="Glycosyltransferase_grp1"/>
</dbReference>
<sequence length="398" mass="44643">MKIAIFSDNFYPEISGISDSIISLAKELAGRGHEIRFYVPRYPAKCHAKVGLKCEEINLGKNISVKRLFSVPYPSGTGQGRAVIPNPFVFFNIRKFNPDIIHTQLFFGAGLDALWFAKMLKKPLIGTNHTAVTEFVRYSPFKNGRIADMMLKYVNWYYGKCELITAPSRSVIDEMKFYGFNKESHVISNPVDIRTFSPLPDKNRLRKKFGFGNNTIIHAGRLSPERKIDVIIRALPLVKKEFPSAELAIAGNGIARKELESLAAGLGVRSSVKFMGFIEKPVLAEAYNAAGIFVITSTSDTQSMVMMQAMASGLPIIGVKARALPEYINRNNGILIEPDDHRALAKKIIFLFKNTGVRKKLGDGARKFAVNFSSESIAKSWEKIYEKAIREYYLRNTK</sequence>
<name>A0A1G2CFU9_9BACT</name>
<dbReference type="SUPFAM" id="SSF53756">
    <property type="entry name" value="UDP-Glycosyltransferase/glycogen phosphorylase"/>
    <property type="match status" value="1"/>
</dbReference>
<dbReference type="Gene3D" id="3.40.50.2000">
    <property type="entry name" value="Glycogen Phosphorylase B"/>
    <property type="match status" value="2"/>
</dbReference>
<dbReference type="AlphaFoldDB" id="A0A1G2CFU9"/>
<gene>
    <name evidence="3" type="ORF">A3B13_00020</name>
</gene>
<dbReference type="PANTHER" id="PTHR45947:SF3">
    <property type="entry name" value="SULFOQUINOVOSYL TRANSFERASE SQD2"/>
    <property type="match status" value="1"/>
</dbReference>
<dbReference type="Pfam" id="PF13439">
    <property type="entry name" value="Glyco_transf_4"/>
    <property type="match status" value="1"/>
</dbReference>
<feature type="domain" description="Glycosyl transferase family 1" evidence="1">
    <location>
        <begin position="202"/>
        <end position="367"/>
    </location>
</feature>
<feature type="domain" description="Glycosyltransferase subfamily 4-like N-terminal" evidence="2">
    <location>
        <begin position="15"/>
        <end position="193"/>
    </location>
</feature>
<dbReference type="Pfam" id="PF00534">
    <property type="entry name" value="Glycos_transf_1"/>
    <property type="match status" value="1"/>
</dbReference>
<dbReference type="GO" id="GO:0016757">
    <property type="term" value="F:glycosyltransferase activity"/>
    <property type="evidence" value="ECO:0007669"/>
    <property type="project" value="InterPro"/>
</dbReference>
<evidence type="ECO:0000259" key="2">
    <source>
        <dbReference type="Pfam" id="PF13439"/>
    </source>
</evidence>
<accession>A0A1G2CFU9</accession>
<dbReference type="InterPro" id="IPR001296">
    <property type="entry name" value="Glyco_trans_1"/>
</dbReference>
<evidence type="ECO:0000313" key="3">
    <source>
        <dbReference type="EMBL" id="OGZ00082.1"/>
    </source>
</evidence>
<evidence type="ECO:0000313" key="4">
    <source>
        <dbReference type="Proteomes" id="UP000176287"/>
    </source>
</evidence>
<proteinExistence type="predicted"/>
<reference evidence="3 4" key="1">
    <citation type="journal article" date="2016" name="Nat. Commun.">
        <title>Thousands of microbial genomes shed light on interconnected biogeochemical processes in an aquifer system.</title>
        <authorList>
            <person name="Anantharaman K."/>
            <person name="Brown C.T."/>
            <person name="Hug L.A."/>
            <person name="Sharon I."/>
            <person name="Castelle C.J."/>
            <person name="Probst A.J."/>
            <person name="Thomas B.C."/>
            <person name="Singh A."/>
            <person name="Wilkins M.J."/>
            <person name="Karaoz U."/>
            <person name="Brodie E.L."/>
            <person name="Williams K.H."/>
            <person name="Hubbard S.S."/>
            <person name="Banfield J.F."/>
        </authorList>
    </citation>
    <scope>NUCLEOTIDE SEQUENCE [LARGE SCALE GENOMIC DNA]</scope>
</reference>
<dbReference type="STRING" id="1798649.A3B13_00020"/>
<dbReference type="PANTHER" id="PTHR45947">
    <property type="entry name" value="SULFOQUINOVOSYL TRANSFERASE SQD2"/>
    <property type="match status" value="1"/>
</dbReference>
<dbReference type="InterPro" id="IPR028098">
    <property type="entry name" value="Glyco_trans_4-like_N"/>
</dbReference>
<protein>
    <recommendedName>
        <fullName evidence="5">Glycosyltransferase subfamily 4-like N-terminal domain-containing protein</fullName>
    </recommendedName>
</protein>